<name>R7Z8H8_LYSSH</name>
<dbReference type="AlphaFoldDB" id="R7Z8H8"/>
<dbReference type="HOGENOM" id="CLU_1114754_0_0_9"/>
<proteinExistence type="predicted"/>
<comment type="caution">
    <text evidence="1">The sequence shown here is derived from an EMBL/GenBank/DDBJ whole genome shotgun (WGS) entry which is preliminary data.</text>
</comment>
<dbReference type="RefSeq" id="WP_010861143.1">
    <property type="nucleotide sequence ID" value="NZ_KB933409.1"/>
</dbReference>
<protein>
    <submittedName>
        <fullName evidence="1">Uncharacterized protein</fullName>
    </submittedName>
</protein>
<dbReference type="eggNOG" id="ENOG5032FBH">
    <property type="taxonomic scope" value="Bacteria"/>
</dbReference>
<dbReference type="Proteomes" id="UP000013911">
    <property type="component" value="Unassembled WGS sequence"/>
</dbReference>
<dbReference type="PATRIC" id="fig|1285586.5.peg.4425"/>
<evidence type="ECO:0000313" key="2">
    <source>
        <dbReference type="Proteomes" id="UP000013911"/>
    </source>
</evidence>
<accession>R7Z8H8</accession>
<dbReference type="OrthoDB" id="9998666at2"/>
<organism evidence="1 2">
    <name type="scientific">Lysinibacillus sphaericus OT4b.31</name>
    <dbReference type="NCBI Taxonomy" id="1285586"/>
    <lineage>
        <taxon>Bacteria</taxon>
        <taxon>Bacillati</taxon>
        <taxon>Bacillota</taxon>
        <taxon>Bacilli</taxon>
        <taxon>Bacillales</taxon>
        <taxon>Bacillaceae</taxon>
        <taxon>Lysinibacillus</taxon>
    </lineage>
</organism>
<gene>
    <name evidence="1" type="ORF">H131_21222</name>
</gene>
<evidence type="ECO:0000313" key="1">
    <source>
        <dbReference type="EMBL" id="EON70447.1"/>
    </source>
</evidence>
<reference evidence="1 2" key="1">
    <citation type="submission" date="2013-04" db="EMBL/GenBank/DDBJ databases">
        <title>Draft genome of the heavy metal tolerant bacterium Lysinibacillus sphaericus strain OT4b.31.</title>
        <authorList>
            <person name="Pena-Montenegro T.D."/>
            <person name="Dussan J."/>
        </authorList>
    </citation>
    <scope>NUCLEOTIDE SEQUENCE [LARGE SCALE GENOMIC DNA]</scope>
    <source>
        <strain evidence="1 2">OT4b.31</strain>
    </source>
</reference>
<dbReference type="EMBL" id="AQPX01000034">
    <property type="protein sequence ID" value="EON70447.1"/>
    <property type="molecule type" value="Genomic_DNA"/>
</dbReference>
<sequence length="244" mass="24006">MADIEKGYFPDKATQMEIKRGVDDVNVKQEQLKQSVNNISTQINNKSVGKVLKSKVFTSNGTFTAPAGVTEVYVTGGGAGGSGGAWGNLLTTSGNAGGVTSFGNLLSLPGGSGGAARPEGGIGSIVSLPGGPGGTAGKSNTENCNGGSSGYYAGGTGINQVLSDSGRAGDGAYCAGGGGIVNGHGGGGGHFVIDLNLAVTPGTQYVITIGRGGAGVQGRHSSQTSSTYTSGKGGDGILTVKWWE</sequence>